<evidence type="ECO:0000313" key="2">
    <source>
        <dbReference type="Proteomes" id="UP000094472"/>
    </source>
</evidence>
<dbReference type="OrthoDB" id="9815923at2"/>
<reference evidence="1 2" key="1">
    <citation type="journal article" date="2016" name="Environ. Microbiol.">
        <title>New Methyloceanibacter diversity from North Sea sediments includes methanotroph containing solely the soluble methane monooxygenase.</title>
        <authorList>
            <person name="Vekeman B."/>
            <person name="Kerckhof F.M."/>
            <person name="Cremers G."/>
            <person name="de Vos P."/>
            <person name="Vandamme P."/>
            <person name="Boon N."/>
            <person name="Op den Camp H.J."/>
            <person name="Heylen K."/>
        </authorList>
    </citation>
    <scope>NUCLEOTIDE SEQUENCE [LARGE SCALE GENOMIC DNA]</scope>
    <source>
        <strain evidence="1 2">R-67175</strain>
    </source>
</reference>
<dbReference type="AlphaFoldDB" id="A0A1E3VUW2"/>
<proteinExistence type="predicted"/>
<evidence type="ECO:0000313" key="1">
    <source>
        <dbReference type="EMBL" id="ODR96716.1"/>
    </source>
</evidence>
<accession>A0A1E3VUW2</accession>
<comment type="caution">
    <text evidence="1">The sequence shown here is derived from an EMBL/GenBank/DDBJ whole genome shotgun (WGS) entry which is preliminary data.</text>
</comment>
<protein>
    <recommendedName>
        <fullName evidence="3">Glycosyl transferase family 2</fullName>
    </recommendedName>
</protein>
<dbReference type="Gene3D" id="3.90.550.10">
    <property type="entry name" value="Spore Coat Polysaccharide Biosynthesis Protein SpsA, Chain A"/>
    <property type="match status" value="1"/>
</dbReference>
<sequence>MTSAANWQLRDSEEIITGNDALLGQTHCLVAMTRMRNEALILPDTLDHLSSQVDAIVAYDDASTDDTVAILRAHPKVALIVANRSWEEDVVARKAAEARHRGLLLDMARRQLPHDWMLCFDPDERVTCHLRDYVAGLSDADCDAVRVQLFDAYLTPEDHAPYTPDRELLHFRRFYGPEQRDILMLWRNRQEIGFAEGHGRTPQGTTVVKTDLYCQHYGKSLSVAHWEETCDYYIRHFPYETYGKKWEARKGQGIHTESDFERPLYEWGEALFANAVPMAGAK</sequence>
<dbReference type="EMBL" id="LPWF01000028">
    <property type="protein sequence ID" value="ODR96716.1"/>
    <property type="molecule type" value="Genomic_DNA"/>
</dbReference>
<dbReference type="STRING" id="1774969.AUC69_14070"/>
<dbReference type="RefSeq" id="WP_069442230.1">
    <property type="nucleotide sequence ID" value="NZ_LPWF01000028.1"/>
</dbReference>
<gene>
    <name evidence="1" type="ORF">AUC69_14070</name>
</gene>
<dbReference type="SUPFAM" id="SSF53448">
    <property type="entry name" value="Nucleotide-diphospho-sugar transferases"/>
    <property type="match status" value="1"/>
</dbReference>
<name>A0A1E3VUW2_9HYPH</name>
<dbReference type="InterPro" id="IPR029044">
    <property type="entry name" value="Nucleotide-diphossugar_trans"/>
</dbReference>
<dbReference type="Pfam" id="PF13704">
    <property type="entry name" value="Glyco_tranf_2_4"/>
    <property type="match status" value="1"/>
</dbReference>
<organism evidence="1 2">
    <name type="scientific">Methyloceanibacter superfactus</name>
    <dbReference type="NCBI Taxonomy" id="1774969"/>
    <lineage>
        <taxon>Bacteria</taxon>
        <taxon>Pseudomonadati</taxon>
        <taxon>Pseudomonadota</taxon>
        <taxon>Alphaproteobacteria</taxon>
        <taxon>Hyphomicrobiales</taxon>
        <taxon>Hyphomicrobiaceae</taxon>
        <taxon>Methyloceanibacter</taxon>
    </lineage>
</organism>
<evidence type="ECO:0008006" key="3">
    <source>
        <dbReference type="Google" id="ProtNLM"/>
    </source>
</evidence>
<keyword evidence="2" id="KW-1185">Reference proteome</keyword>
<dbReference type="Proteomes" id="UP000094472">
    <property type="component" value="Unassembled WGS sequence"/>
</dbReference>